<protein>
    <submittedName>
        <fullName evidence="7">Putative inner-membrane translocator</fullName>
    </submittedName>
</protein>
<evidence type="ECO:0000256" key="5">
    <source>
        <dbReference type="ARBA" id="ARBA00023136"/>
    </source>
</evidence>
<dbReference type="GO" id="GO:0005886">
    <property type="term" value="C:plasma membrane"/>
    <property type="evidence" value="ECO:0007669"/>
    <property type="project" value="UniProtKB-SubCell"/>
</dbReference>
<dbReference type="STRING" id="1121448.DGI_1030"/>
<keyword evidence="2" id="KW-1003">Cell membrane</keyword>
<keyword evidence="8" id="KW-1185">Reference proteome</keyword>
<dbReference type="eggNOG" id="COG4177">
    <property type="taxonomic scope" value="Bacteria"/>
</dbReference>
<dbReference type="PANTHER" id="PTHR30482:SF20">
    <property type="entry name" value="HIGH-AFFINITY BRANCHED-CHAIN AMINO ACID TRANSPORT SYSTEM PERMEASE PROTEIN LIVM"/>
    <property type="match status" value="1"/>
</dbReference>
<evidence type="ECO:0000256" key="4">
    <source>
        <dbReference type="ARBA" id="ARBA00022989"/>
    </source>
</evidence>
<feature type="transmembrane region" description="Helical" evidence="6">
    <location>
        <begin position="166"/>
        <end position="186"/>
    </location>
</feature>
<reference evidence="8" key="2">
    <citation type="submission" date="2013-07" db="EMBL/GenBank/DDBJ databases">
        <authorList>
            <person name="Morais-Silva F.O."/>
            <person name="Rezende A.M."/>
            <person name="Pimentel C."/>
            <person name="Resende D.M."/>
            <person name="Santos C.I."/>
            <person name="Clemente C."/>
            <person name="de Oliveira L.M."/>
            <person name="da Silva S.M."/>
            <person name="Costa D.A."/>
            <person name="Varela-Raposo A."/>
            <person name="Horacio E.C.A."/>
            <person name="Matos M."/>
            <person name="Flores O."/>
            <person name="Ruiz J.C."/>
            <person name="Rodrigues-Pousada C."/>
        </authorList>
    </citation>
    <scope>NUCLEOTIDE SEQUENCE [LARGE SCALE GENOMIC DNA]</scope>
    <source>
        <strain evidence="8">ATCC 19364 / DSM 1382 / NCIMB 9332 / VKM B-1759</strain>
    </source>
</reference>
<feature type="transmembrane region" description="Helical" evidence="6">
    <location>
        <begin position="91"/>
        <end position="108"/>
    </location>
</feature>
<organism evidence="7 8">
    <name type="scientific">Megalodesulfovibrio gigas (strain ATCC 19364 / DSM 1382 / NCIMB 9332 / VKM B-1759)</name>
    <name type="common">Desulfovibrio gigas</name>
    <dbReference type="NCBI Taxonomy" id="1121448"/>
    <lineage>
        <taxon>Bacteria</taxon>
        <taxon>Pseudomonadati</taxon>
        <taxon>Thermodesulfobacteriota</taxon>
        <taxon>Desulfovibrionia</taxon>
        <taxon>Desulfovibrionales</taxon>
        <taxon>Desulfovibrionaceae</taxon>
        <taxon>Megalodesulfovibrio</taxon>
    </lineage>
</organism>
<dbReference type="GO" id="GO:0015658">
    <property type="term" value="F:branched-chain amino acid transmembrane transporter activity"/>
    <property type="evidence" value="ECO:0007669"/>
    <property type="project" value="InterPro"/>
</dbReference>
<dbReference type="Proteomes" id="UP000016587">
    <property type="component" value="Chromosome"/>
</dbReference>
<evidence type="ECO:0000256" key="3">
    <source>
        <dbReference type="ARBA" id="ARBA00022692"/>
    </source>
</evidence>
<dbReference type="PANTHER" id="PTHR30482">
    <property type="entry name" value="HIGH-AFFINITY BRANCHED-CHAIN AMINO ACID TRANSPORT SYSTEM PERMEASE"/>
    <property type="match status" value="1"/>
</dbReference>
<feature type="transmembrane region" description="Helical" evidence="6">
    <location>
        <begin position="257"/>
        <end position="280"/>
    </location>
</feature>
<keyword evidence="5 6" id="KW-0472">Membrane</keyword>
<feature type="transmembrane region" description="Helical" evidence="6">
    <location>
        <begin position="16"/>
        <end position="33"/>
    </location>
</feature>
<keyword evidence="3 6" id="KW-0812">Transmembrane</keyword>
<dbReference type="KEGG" id="dgg:DGI_1030"/>
<evidence type="ECO:0000256" key="6">
    <source>
        <dbReference type="SAM" id="Phobius"/>
    </source>
</evidence>
<evidence type="ECO:0000256" key="2">
    <source>
        <dbReference type="ARBA" id="ARBA00022475"/>
    </source>
</evidence>
<feature type="transmembrane region" description="Helical" evidence="6">
    <location>
        <begin position="120"/>
        <end position="138"/>
    </location>
</feature>
<dbReference type="AlphaFoldDB" id="T2G9V0"/>
<dbReference type="EMBL" id="CP006585">
    <property type="protein sequence ID" value="AGW12906.1"/>
    <property type="molecule type" value="Genomic_DNA"/>
</dbReference>
<dbReference type="InterPro" id="IPR043428">
    <property type="entry name" value="LivM-like"/>
</dbReference>
<feature type="transmembrane region" description="Helical" evidence="6">
    <location>
        <begin position="45"/>
        <end position="71"/>
    </location>
</feature>
<sequence length="329" mass="34264">MPDSLRPASVFSHGRGWSFLGFFSALAMVGLLAPSYELLAVNQHLLLCLNVLALNFCLGLGGQVCMAQGAFCGMGAYLTVMLHQYYPGGSVWILPAAALCTAAVGAAVSRPLEQLHSGFLAMATVGVHSIFINVVLAFPRVTGGAEGMLSAVPLTLPGGITLSGDLFYFAAFSGLLLLASYVYAALETSRPGRALLACREDPLAAASCGINRPAIRAQAFAIGAALSCLAGSLYAHYSGFISPRQFDLGLSLKTLLYLVIGGQGRLFSPLVAVVVLETLLSRLEFLGDARSLVQGLLLAGALLIGPALRGRSPGELLGRLLRKSSPPLA</sequence>
<evidence type="ECO:0000313" key="7">
    <source>
        <dbReference type="EMBL" id="AGW12906.1"/>
    </source>
</evidence>
<comment type="subcellular location">
    <subcellularLocation>
        <location evidence="1">Cell membrane</location>
        <topology evidence="1">Multi-pass membrane protein</topology>
    </subcellularLocation>
</comment>
<reference evidence="7 8" key="1">
    <citation type="journal article" date="2013" name="J. Bacteriol.">
        <title>Roles of HynAB and Ech, the only two hydrogenases found in the model sulfate reducer Desulfovibrio gigas.</title>
        <authorList>
            <person name="Morais-Silva F.O."/>
            <person name="Santos C.I."/>
            <person name="Rodrigues R."/>
            <person name="Pereira I.A."/>
            <person name="Rodrigues-Pousada C."/>
        </authorList>
    </citation>
    <scope>NUCLEOTIDE SEQUENCE [LARGE SCALE GENOMIC DNA]</scope>
    <source>
        <strain evidence="8">ATCC 19364 / DSM 1382 / NCIMB 9332 / VKM B-1759</strain>
    </source>
</reference>
<name>T2G9V0_MEGG1</name>
<evidence type="ECO:0000256" key="1">
    <source>
        <dbReference type="ARBA" id="ARBA00004651"/>
    </source>
</evidence>
<dbReference type="PATRIC" id="fig|1121448.10.peg.1032"/>
<proteinExistence type="predicted"/>
<dbReference type="HOGENOM" id="CLU_031365_2_2_7"/>
<dbReference type="Pfam" id="PF02653">
    <property type="entry name" value="BPD_transp_2"/>
    <property type="match status" value="1"/>
</dbReference>
<gene>
    <name evidence="7" type="ORF">DGI_1030</name>
</gene>
<dbReference type="InterPro" id="IPR001851">
    <property type="entry name" value="ABC_transp_permease"/>
</dbReference>
<accession>T2G9V0</accession>
<keyword evidence="4 6" id="KW-1133">Transmembrane helix</keyword>
<dbReference type="CDD" id="cd06581">
    <property type="entry name" value="TM_PBP1_LivM_like"/>
    <property type="match status" value="1"/>
</dbReference>
<feature type="transmembrane region" description="Helical" evidence="6">
    <location>
        <begin position="219"/>
        <end position="237"/>
    </location>
</feature>
<evidence type="ECO:0000313" key="8">
    <source>
        <dbReference type="Proteomes" id="UP000016587"/>
    </source>
</evidence>